<evidence type="ECO:0000259" key="3">
    <source>
        <dbReference type="Pfam" id="PF00561"/>
    </source>
</evidence>
<dbReference type="SUPFAM" id="SSF53474">
    <property type="entry name" value="alpha/beta-Hydrolases"/>
    <property type="match status" value="1"/>
</dbReference>
<accession>A0ABT7Z2E1</accession>
<feature type="domain" description="AB hydrolase-1" evidence="3">
    <location>
        <begin position="22"/>
        <end position="131"/>
    </location>
</feature>
<dbReference type="Proteomes" id="UP001174050">
    <property type="component" value="Unassembled WGS sequence"/>
</dbReference>
<sequence>MPTFSACDGTQLAYHVRGEGTPLLCLPGGPLRASAYLGALGGLTAHRRLILLDPRGTGDSREPADPATYRCDRQIADVEALREHLGLARIDLLGHSAGATLAVLYAAAHPQRLAGLVLVTGGTRAVGIKATDPDGRDAQAHAASDGAPARLYYANGALGDPDATRTALATVTAPVLVLAGEYDGGPTPARAAELAALFPHGRPAVQPGAAHYPWRDDPGAFTRTVAAFLNAPVRD</sequence>
<protein>
    <submittedName>
        <fullName evidence="4">Alpha/beta hydrolase</fullName>
    </submittedName>
</protein>
<dbReference type="PANTHER" id="PTHR43798">
    <property type="entry name" value="MONOACYLGLYCEROL LIPASE"/>
    <property type="match status" value="1"/>
</dbReference>
<evidence type="ECO:0000313" key="4">
    <source>
        <dbReference type="EMBL" id="MDN3293276.1"/>
    </source>
</evidence>
<dbReference type="PRINTS" id="PR00793">
    <property type="entry name" value="PROAMNOPTASE"/>
</dbReference>
<evidence type="ECO:0000313" key="5">
    <source>
        <dbReference type="Proteomes" id="UP001174050"/>
    </source>
</evidence>
<dbReference type="InterPro" id="IPR029058">
    <property type="entry name" value="AB_hydrolase_fold"/>
</dbReference>
<keyword evidence="5" id="KW-1185">Reference proteome</keyword>
<evidence type="ECO:0000256" key="1">
    <source>
        <dbReference type="ARBA" id="ARBA00010088"/>
    </source>
</evidence>
<dbReference type="InterPro" id="IPR050266">
    <property type="entry name" value="AB_hydrolase_sf"/>
</dbReference>
<dbReference type="PRINTS" id="PR00111">
    <property type="entry name" value="ABHYDROLASE"/>
</dbReference>
<organism evidence="4 5">
    <name type="scientific">Streptomyces ficellus</name>
    <dbReference type="NCBI Taxonomy" id="1977088"/>
    <lineage>
        <taxon>Bacteria</taxon>
        <taxon>Bacillati</taxon>
        <taxon>Actinomycetota</taxon>
        <taxon>Actinomycetes</taxon>
        <taxon>Kitasatosporales</taxon>
        <taxon>Streptomycetaceae</taxon>
        <taxon>Streptomyces</taxon>
    </lineage>
</organism>
<comment type="caution">
    <text evidence="4">The sequence shown here is derived from an EMBL/GenBank/DDBJ whole genome shotgun (WGS) entry which is preliminary data.</text>
</comment>
<dbReference type="InterPro" id="IPR000073">
    <property type="entry name" value="AB_hydrolase_1"/>
</dbReference>
<dbReference type="PANTHER" id="PTHR43798:SF27">
    <property type="entry name" value="HYDROLASE ALPHA_BETA HYDROLASE FOLD FAMILY"/>
    <property type="match status" value="1"/>
</dbReference>
<gene>
    <name evidence="4" type="ORF">QWM81_04275</name>
</gene>
<name>A0ABT7Z2E1_9ACTN</name>
<keyword evidence="2 4" id="KW-0378">Hydrolase</keyword>
<reference evidence="4" key="1">
    <citation type="submission" date="2023-06" db="EMBL/GenBank/DDBJ databases">
        <title>WGS-Sequencing of Streptomyces ficellus isolate 21 collected from sand in Gara Djebilet Iron Mine in Algeria.</title>
        <authorList>
            <person name="Zegers G.P."/>
            <person name="Gomez A."/>
            <person name="Gueddou A."/>
            <person name="Zahara A.F."/>
            <person name="Worth M."/>
            <person name="Sevigny J.L."/>
            <person name="Tisa L."/>
        </authorList>
    </citation>
    <scope>NUCLEOTIDE SEQUENCE</scope>
    <source>
        <strain evidence="4">AS11</strain>
    </source>
</reference>
<proteinExistence type="inferred from homology"/>
<evidence type="ECO:0000256" key="2">
    <source>
        <dbReference type="ARBA" id="ARBA00022801"/>
    </source>
</evidence>
<dbReference type="InterPro" id="IPR002410">
    <property type="entry name" value="Peptidase_S33"/>
</dbReference>
<comment type="similarity">
    <text evidence="1">Belongs to the peptidase S33 family.</text>
</comment>
<dbReference type="GO" id="GO:0016787">
    <property type="term" value="F:hydrolase activity"/>
    <property type="evidence" value="ECO:0007669"/>
    <property type="project" value="UniProtKB-KW"/>
</dbReference>
<dbReference type="Pfam" id="PF00561">
    <property type="entry name" value="Abhydrolase_1"/>
    <property type="match status" value="1"/>
</dbReference>
<dbReference type="Gene3D" id="3.40.50.1820">
    <property type="entry name" value="alpha/beta hydrolase"/>
    <property type="match status" value="2"/>
</dbReference>
<dbReference type="EMBL" id="JAUEPL010000004">
    <property type="protein sequence ID" value="MDN3293276.1"/>
    <property type="molecule type" value="Genomic_DNA"/>
</dbReference>